<feature type="transmembrane region" description="Helical" evidence="5">
    <location>
        <begin position="116"/>
        <end position="134"/>
    </location>
</feature>
<feature type="transmembrane region" description="Helical" evidence="5">
    <location>
        <begin position="167"/>
        <end position="191"/>
    </location>
</feature>
<accession>A0ABU3QNG0</accession>
<name>A0ABU3QNG0_9ACTN</name>
<evidence type="ECO:0000256" key="5">
    <source>
        <dbReference type="SAM" id="Phobius"/>
    </source>
</evidence>
<feature type="transmembrane region" description="Helical" evidence="5">
    <location>
        <begin position="141"/>
        <end position="161"/>
    </location>
</feature>
<keyword evidence="8" id="KW-1185">Reference proteome</keyword>
<evidence type="ECO:0000256" key="4">
    <source>
        <dbReference type="SAM" id="MobiDB-lite"/>
    </source>
</evidence>
<dbReference type="RefSeq" id="WP_315879356.1">
    <property type="nucleotide sequence ID" value="NZ_JAWCTQ010000025.1"/>
</dbReference>
<evidence type="ECO:0000256" key="2">
    <source>
        <dbReference type="ARBA" id="ARBA00022777"/>
    </source>
</evidence>
<feature type="region of interest" description="Disordered" evidence="4">
    <location>
        <begin position="450"/>
        <end position="470"/>
    </location>
</feature>
<keyword evidence="5" id="KW-0472">Membrane</keyword>
<organism evidence="7 8">
    <name type="scientific">Streptomyces tamarix</name>
    <dbReference type="NCBI Taxonomy" id="3078565"/>
    <lineage>
        <taxon>Bacteria</taxon>
        <taxon>Bacillati</taxon>
        <taxon>Actinomycetota</taxon>
        <taxon>Actinomycetes</taxon>
        <taxon>Kitasatosporales</taxon>
        <taxon>Streptomycetaceae</taxon>
        <taxon>Streptomyces</taxon>
    </lineage>
</organism>
<keyword evidence="5" id="KW-0812">Transmembrane</keyword>
<gene>
    <name evidence="7" type="ORF">RND61_19880</name>
</gene>
<dbReference type="GO" id="GO:0016301">
    <property type="term" value="F:kinase activity"/>
    <property type="evidence" value="ECO:0007669"/>
    <property type="project" value="UniProtKB-KW"/>
</dbReference>
<evidence type="ECO:0000256" key="3">
    <source>
        <dbReference type="ARBA" id="ARBA00023012"/>
    </source>
</evidence>
<comment type="caution">
    <text evidence="7">The sequence shown here is derived from an EMBL/GenBank/DDBJ whole genome shotgun (WGS) entry which is preliminary data.</text>
</comment>
<dbReference type="Gene3D" id="3.30.565.10">
    <property type="entry name" value="Histidine kinase-like ATPase, C-terminal domain"/>
    <property type="match status" value="1"/>
</dbReference>
<keyword evidence="2 7" id="KW-0418">Kinase</keyword>
<dbReference type="Gene3D" id="1.20.5.1930">
    <property type="match status" value="1"/>
</dbReference>
<protein>
    <submittedName>
        <fullName evidence="7">Histidine kinase</fullName>
    </submittedName>
</protein>
<dbReference type="Proteomes" id="UP001250181">
    <property type="component" value="Unassembled WGS sequence"/>
</dbReference>
<dbReference type="Pfam" id="PF07730">
    <property type="entry name" value="HisKA_3"/>
    <property type="match status" value="1"/>
</dbReference>
<feature type="transmembrane region" description="Helical" evidence="5">
    <location>
        <begin position="20"/>
        <end position="41"/>
    </location>
</feature>
<keyword evidence="5" id="KW-1133">Transmembrane helix</keyword>
<dbReference type="InterPro" id="IPR050482">
    <property type="entry name" value="Sensor_HK_TwoCompSys"/>
</dbReference>
<keyword evidence="1" id="KW-0808">Transferase</keyword>
<proteinExistence type="predicted"/>
<evidence type="ECO:0000256" key="1">
    <source>
        <dbReference type="ARBA" id="ARBA00022679"/>
    </source>
</evidence>
<feature type="transmembrane region" description="Helical" evidence="5">
    <location>
        <begin position="53"/>
        <end position="74"/>
    </location>
</feature>
<feature type="domain" description="Signal transduction histidine kinase subgroup 3 dimerisation and phosphoacceptor" evidence="6">
    <location>
        <begin position="212"/>
        <end position="280"/>
    </location>
</feature>
<feature type="transmembrane region" description="Helical" evidence="5">
    <location>
        <begin position="86"/>
        <end position="104"/>
    </location>
</feature>
<evidence type="ECO:0000259" key="6">
    <source>
        <dbReference type="Pfam" id="PF07730"/>
    </source>
</evidence>
<dbReference type="EMBL" id="JAWCTQ010000025">
    <property type="protein sequence ID" value="MDT9684300.1"/>
    <property type="molecule type" value="Genomic_DNA"/>
</dbReference>
<dbReference type="InterPro" id="IPR011712">
    <property type="entry name" value="Sig_transdc_His_kin_sub3_dim/P"/>
</dbReference>
<dbReference type="PANTHER" id="PTHR24421">
    <property type="entry name" value="NITRATE/NITRITE SENSOR PROTEIN NARX-RELATED"/>
    <property type="match status" value="1"/>
</dbReference>
<keyword evidence="3" id="KW-0902">Two-component regulatory system</keyword>
<dbReference type="InterPro" id="IPR036890">
    <property type="entry name" value="HATPase_C_sf"/>
</dbReference>
<sequence>MTGLTGWWTRRSNAEKVELYTRWTYHGLACVAVLIGGLPALAATGNVGPVGGWLFLLVLLHTVLVAVLAARALSWQLGRRGRPNRLAAAVAVLTAGGCVTVLALRRALPDLDLQMSMYVAAGLASWGVGALALCTTRVRHVLGLTAVAVTGLPAIATVMGLPLTDTVAYAFSAAFGILVFAFTSGFSGWLLRAVWELDAAHRLQARLAVAEERLRFARDLHDVMGRNLSVIALKSELAVQLARRGSADRAVDEMAEVQRIARESQREVRDVVRGYREADLHTELEGARGVLAAAGIRCRIDVRDTDTDLSAAAQSALAWVVREATTNVLRHSDARHCRVAVSAPADGGQAVLVIENDSAYGAPHDGGAGAAPGGTGASSGTGAAAGGGGAPGGTGVPGGGRAAGGAGALGGAGTAGSGLAGLRERLVVLGGVLEAGPVDGGGRFRVTARVPLGGEDRRPAVGEPAGRGLS</sequence>
<feature type="region of interest" description="Disordered" evidence="4">
    <location>
        <begin position="364"/>
        <end position="389"/>
    </location>
</feature>
<evidence type="ECO:0000313" key="8">
    <source>
        <dbReference type="Proteomes" id="UP001250181"/>
    </source>
</evidence>
<reference evidence="7 8" key="1">
    <citation type="submission" date="2023-09" db="EMBL/GenBank/DDBJ databases">
        <title>Streptomyces sp. nov.: A antagonism against Alternaria gaisen Producing Streptochlin, Isolated from Tamarix root soil.</title>
        <authorList>
            <person name="Chen Y."/>
        </authorList>
    </citation>
    <scope>NUCLEOTIDE SEQUENCE [LARGE SCALE GENOMIC DNA]</scope>
    <source>
        <strain evidence="7 8">TRM76323</strain>
    </source>
</reference>
<dbReference type="PANTHER" id="PTHR24421:SF63">
    <property type="entry name" value="SENSOR HISTIDINE KINASE DESK"/>
    <property type="match status" value="1"/>
</dbReference>
<evidence type="ECO:0000313" key="7">
    <source>
        <dbReference type="EMBL" id="MDT9684300.1"/>
    </source>
</evidence>